<feature type="chain" id="PRO_5045136645" evidence="1">
    <location>
        <begin position="22"/>
        <end position="263"/>
    </location>
</feature>
<proteinExistence type="predicted"/>
<dbReference type="InterPro" id="IPR023214">
    <property type="entry name" value="HAD_sf"/>
</dbReference>
<keyword evidence="4" id="KW-1185">Reference proteome</keyword>
<accession>A0ABU5VVM2</accession>
<gene>
    <name evidence="3" type="ORF">SHI21_12895</name>
</gene>
<dbReference type="EMBL" id="JAYGJQ010000002">
    <property type="protein sequence ID" value="MEA9357114.1"/>
    <property type="molecule type" value="Genomic_DNA"/>
</dbReference>
<comment type="caution">
    <text evidence="3">The sequence shown here is derived from an EMBL/GenBank/DDBJ whole genome shotgun (WGS) entry which is preliminary data.</text>
</comment>
<dbReference type="Proteomes" id="UP001302274">
    <property type="component" value="Unassembled WGS sequence"/>
</dbReference>
<organism evidence="3 4">
    <name type="scientific">Bacteriovorax antarcticus</name>
    <dbReference type="NCBI Taxonomy" id="3088717"/>
    <lineage>
        <taxon>Bacteria</taxon>
        <taxon>Pseudomonadati</taxon>
        <taxon>Bdellovibrionota</taxon>
        <taxon>Bacteriovoracia</taxon>
        <taxon>Bacteriovoracales</taxon>
        <taxon>Bacteriovoracaceae</taxon>
        <taxon>Bacteriovorax</taxon>
    </lineage>
</organism>
<feature type="signal peptide" evidence="1">
    <location>
        <begin position="1"/>
        <end position="21"/>
    </location>
</feature>
<dbReference type="PANTHER" id="PTHR28208">
    <property type="entry name" value="PHOSPHATIDATE PHOSPHATASE APP1"/>
    <property type="match status" value="1"/>
</dbReference>
<evidence type="ECO:0000256" key="1">
    <source>
        <dbReference type="SAM" id="SignalP"/>
    </source>
</evidence>
<protein>
    <submittedName>
        <fullName evidence="3">Phosphatase domain-containing protein</fullName>
    </submittedName>
</protein>
<dbReference type="InterPro" id="IPR052935">
    <property type="entry name" value="Mg2+_PAP"/>
</dbReference>
<dbReference type="Pfam" id="PF09949">
    <property type="entry name" value="APP1_cat"/>
    <property type="match status" value="1"/>
</dbReference>
<dbReference type="PANTHER" id="PTHR28208:SF3">
    <property type="entry name" value="PHOSPHATIDATE PHOSPHATASE APP1"/>
    <property type="match status" value="1"/>
</dbReference>
<reference evidence="3 4" key="1">
    <citation type="submission" date="2023-11" db="EMBL/GenBank/DDBJ databases">
        <title>A Novel Polar Bacteriovorax (B. antarcticus) Isolated from the Biocrust in Antarctica.</title>
        <authorList>
            <person name="Mun W."/>
            <person name="Choi S.Y."/>
            <person name="Mitchell R.J."/>
        </authorList>
    </citation>
    <scope>NUCLEOTIDE SEQUENCE [LARGE SCALE GENOMIC DNA]</scope>
    <source>
        <strain evidence="3 4">PP10</strain>
    </source>
</reference>
<sequence>MKTTIFSFCALLVLSFNSASARTVVISDIDDTIKMTGVLNNKLHVGFNGLFSKRAFAGMSELYHEYHDRGYGIYYVSGSPKMIDCRIEDFLVEKDFPQADQRFLKDKISSDTYKFKMESIRNVIAKENPTSLILIGDDTEHDPDVYNDISKEYPGLVEAIYIRAVQDAKLPVSTLMRNFFSSVEIAANEMIRGELDYKGLDNVANGFVEQTKDSGIQLDDFYCPKSGRDEINNLMSHSKLSDTKIVKLLLRVQNKIMKTCKDR</sequence>
<dbReference type="Gene3D" id="3.40.50.1000">
    <property type="entry name" value="HAD superfamily/HAD-like"/>
    <property type="match status" value="1"/>
</dbReference>
<feature type="domain" description="Phosphatidate phosphatase APP1 catalytic" evidence="2">
    <location>
        <begin position="24"/>
        <end position="163"/>
    </location>
</feature>
<evidence type="ECO:0000313" key="3">
    <source>
        <dbReference type="EMBL" id="MEA9357114.1"/>
    </source>
</evidence>
<name>A0ABU5VVM2_9BACT</name>
<evidence type="ECO:0000313" key="4">
    <source>
        <dbReference type="Proteomes" id="UP001302274"/>
    </source>
</evidence>
<evidence type="ECO:0000259" key="2">
    <source>
        <dbReference type="Pfam" id="PF09949"/>
    </source>
</evidence>
<dbReference type="InterPro" id="IPR019236">
    <property type="entry name" value="APP1_cat"/>
</dbReference>
<dbReference type="RefSeq" id="WP_323577008.1">
    <property type="nucleotide sequence ID" value="NZ_JAYGJQ010000002.1"/>
</dbReference>
<keyword evidence="1" id="KW-0732">Signal</keyword>